<accession>A0A0A9C5V4</accession>
<reference evidence="1" key="2">
    <citation type="journal article" date="2015" name="Data Brief">
        <title>Shoot transcriptome of the giant reed, Arundo donax.</title>
        <authorList>
            <person name="Barrero R.A."/>
            <person name="Guerrero F.D."/>
            <person name="Moolhuijzen P."/>
            <person name="Goolsby J.A."/>
            <person name="Tidwell J."/>
            <person name="Bellgard S.E."/>
            <person name="Bellgard M.I."/>
        </authorList>
    </citation>
    <scope>NUCLEOTIDE SEQUENCE</scope>
    <source>
        <tissue evidence="1">Shoot tissue taken approximately 20 cm above the soil surface</tissue>
    </source>
</reference>
<protein>
    <submittedName>
        <fullName evidence="1">Uncharacterized protein</fullName>
    </submittedName>
</protein>
<reference evidence="1" key="1">
    <citation type="submission" date="2014-09" db="EMBL/GenBank/DDBJ databases">
        <authorList>
            <person name="Magalhaes I.L.F."/>
            <person name="Oliveira U."/>
            <person name="Santos F.R."/>
            <person name="Vidigal T.H.D.A."/>
            <person name="Brescovit A.D."/>
            <person name="Santos A.J."/>
        </authorList>
    </citation>
    <scope>NUCLEOTIDE SEQUENCE</scope>
    <source>
        <tissue evidence="1">Shoot tissue taken approximately 20 cm above the soil surface</tissue>
    </source>
</reference>
<name>A0A0A9C5V4_ARUDO</name>
<proteinExistence type="predicted"/>
<dbReference type="EMBL" id="GBRH01230998">
    <property type="protein sequence ID" value="JAD66897.1"/>
    <property type="molecule type" value="Transcribed_RNA"/>
</dbReference>
<organism evidence="1">
    <name type="scientific">Arundo donax</name>
    <name type="common">Giant reed</name>
    <name type="synonym">Donax arundinaceus</name>
    <dbReference type="NCBI Taxonomy" id="35708"/>
    <lineage>
        <taxon>Eukaryota</taxon>
        <taxon>Viridiplantae</taxon>
        <taxon>Streptophyta</taxon>
        <taxon>Embryophyta</taxon>
        <taxon>Tracheophyta</taxon>
        <taxon>Spermatophyta</taxon>
        <taxon>Magnoliopsida</taxon>
        <taxon>Liliopsida</taxon>
        <taxon>Poales</taxon>
        <taxon>Poaceae</taxon>
        <taxon>PACMAD clade</taxon>
        <taxon>Arundinoideae</taxon>
        <taxon>Arundineae</taxon>
        <taxon>Arundo</taxon>
    </lineage>
</organism>
<sequence>MASSSFRLYHTYFTSTVALKFGSASSLLEVASSASLACRQI</sequence>
<dbReference type="AlphaFoldDB" id="A0A0A9C5V4"/>
<evidence type="ECO:0000313" key="1">
    <source>
        <dbReference type="EMBL" id="JAD66897.1"/>
    </source>
</evidence>